<keyword evidence="2" id="KW-1185">Reference proteome</keyword>
<dbReference type="Proteomes" id="UP001149860">
    <property type="component" value="Chromosome"/>
</dbReference>
<gene>
    <name evidence="1" type="ORF">O0236_004500</name>
</gene>
<organism evidence="1 2">
    <name type="scientific">Lentilactobacillus terminaliae</name>
    <dbReference type="NCBI Taxonomy" id="3003483"/>
    <lineage>
        <taxon>Bacteria</taxon>
        <taxon>Bacillati</taxon>
        <taxon>Bacillota</taxon>
        <taxon>Bacilli</taxon>
        <taxon>Lactobacillales</taxon>
        <taxon>Lactobacillaceae</taxon>
        <taxon>Lentilactobacillus</taxon>
    </lineage>
</organism>
<name>A0ACD5DHC9_9LACO</name>
<accession>A0ACD5DHC9</accession>
<sequence>MFDVIREIGAMTRKIQILSNAEFREIGLDNNAFLYIIRICEQPGMFLGALADSIQIDRTTAFRTIKKLAASGWLEIIQDKDDKRLRRVYPTQKATDIYPRLHAFEKQCSDELLKNLNEDERDELRILIKKLSF</sequence>
<dbReference type="EMBL" id="CP168151">
    <property type="protein sequence ID" value="XFD40566.1"/>
    <property type="molecule type" value="Genomic_DNA"/>
</dbReference>
<evidence type="ECO:0000313" key="2">
    <source>
        <dbReference type="Proteomes" id="UP001149860"/>
    </source>
</evidence>
<proteinExistence type="predicted"/>
<evidence type="ECO:0000313" key="1">
    <source>
        <dbReference type="EMBL" id="XFD40566.1"/>
    </source>
</evidence>
<protein>
    <submittedName>
        <fullName evidence="1">MarR family winged helix-turn-helix transcriptional regulator</fullName>
    </submittedName>
</protein>
<reference evidence="1" key="1">
    <citation type="submission" date="2024-08" db="EMBL/GenBank/DDBJ databases">
        <title>Lentilactobacillus sp. nov., isolated from tree bark.</title>
        <authorList>
            <person name="Phuengjayaem S."/>
            <person name="Tanasupawat S."/>
        </authorList>
    </citation>
    <scope>NUCLEOTIDE SEQUENCE</scope>
    <source>
        <strain evidence="1">SPB1-3</strain>
    </source>
</reference>